<protein>
    <submittedName>
        <fullName evidence="5">Clavaminate synthase-like protein</fullName>
    </submittedName>
</protein>
<feature type="domain" description="Fe2OG dioxygenase" evidence="4">
    <location>
        <begin position="188"/>
        <end position="306"/>
    </location>
</feature>
<dbReference type="RefSeq" id="XP_025426855.1">
    <property type="nucleotide sequence ID" value="XM_025578403.1"/>
</dbReference>
<dbReference type="PROSITE" id="PS51471">
    <property type="entry name" value="FE2OG_OXY"/>
    <property type="match status" value="1"/>
</dbReference>
<gene>
    <name evidence="5" type="ORF">BP01DRAFT_395559</name>
</gene>
<dbReference type="Gene3D" id="2.60.120.330">
    <property type="entry name" value="B-lactam Antibiotic, Isopenicillin N Synthase, Chain"/>
    <property type="match status" value="1"/>
</dbReference>
<dbReference type="InterPro" id="IPR044861">
    <property type="entry name" value="IPNS-like_FE2OG_OXY"/>
</dbReference>
<evidence type="ECO:0000256" key="1">
    <source>
        <dbReference type="ARBA" id="ARBA00008056"/>
    </source>
</evidence>
<keyword evidence="2" id="KW-0479">Metal-binding</keyword>
<dbReference type="GO" id="GO:0016491">
    <property type="term" value="F:oxidoreductase activity"/>
    <property type="evidence" value="ECO:0007669"/>
    <property type="project" value="UniProtKB-KW"/>
</dbReference>
<comment type="similarity">
    <text evidence="1 2">Belongs to the iron/ascorbate-dependent oxidoreductase family.</text>
</comment>
<proteinExistence type="inferred from homology"/>
<dbReference type="InterPro" id="IPR005123">
    <property type="entry name" value="Oxoglu/Fe-dep_dioxygenase_dom"/>
</dbReference>
<accession>A0A318Z7Y6</accession>
<reference evidence="5 6" key="1">
    <citation type="submission" date="2016-12" db="EMBL/GenBank/DDBJ databases">
        <title>The genomes of Aspergillus section Nigri reveals drivers in fungal speciation.</title>
        <authorList>
            <consortium name="DOE Joint Genome Institute"/>
            <person name="Vesth T.C."/>
            <person name="Nybo J."/>
            <person name="Theobald S."/>
            <person name="Brandl J."/>
            <person name="Frisvad J.C."/>
            <person name="Nielsen K.F."/>
            <person name="Lyhne E.K."/>
            <person name="Kogle M.E."/>
            <person name="Kuo A."/>
            <person name="Riley R."/>
            <person name="Clum A."/>
            <person name="Nolan M."/>
            <person name="Lipzen A."/>
            <person name="Salamov A."/>
            <person name="Henrissat B."/>
            <person name="Wiebenga A."/>
            <person name="De Vries R.P."/>
            <person name="Grigoriev I.V."/>
            <person name="Mortensen U.H."/>
            <person name="Andersen M.R."/>
            <person name="Baker S.E."/>
        </authorList>
    </citation>
    <scope>NUCLEOTIDE SEQUENCE [LARGE SCALE GENOMIC DNA]</scope>
    <source>
        <strain evidence="5 6">JOP 1030-1</strain>
    </source>
</reference>
<dbReference type="InterPro" id="IPR050231">
    <property type="entry name" value="Iron_ascorbate_oxido_reductase"/>
</dbReference>
<name>A0A318Z7Y6_9EURO</name>
<evidence type="ECO:0000256" key="2">
    <source>
        <dbReference type="RuleBase" id="RU003682"/>
    </source>
</evidence>
<keyword evidence="2" id="KW-0560">Oxidoreductase</keyword>
<dbReference type="GO" id="GO:0046872">
    <property type="term" value="F:metal ion binding"/>
    <property type="evidence" value="ECO:0007669"/>
    <property type="project" value="UniProtKB-KW"/>
</dbReference>
<dbReference type="PANTHER" id="PTHR47990">
    <property type="entry name" value="2-OXOGLUTARATE (2OG) AND FE(II)-DEPENDENT OXYGENASE SUPERFAMILY PROTEIN-RELATED"/>
    <property type="match status" value="1"/>
</dbReference>
<feature type="region of interest" description="Disordered" evidence="3">
    <location>
        <begin position="303"/>
        <end position="336"/>
    </location>
</feature>
<evidence type="ECO:0000313" key="5">
    <source>
        <dbReference type="EMBL" id="PYH40873.1"/>
    </source>
</evidence>
<dbReference type="SUPFAM" id="SSF51197">
    <property type="entry name" value="Clavaminate synthase-like"/>
    <property type="match status" value="1"/>
</dbReference>
<dbReference type="AlphaFoldDB" id="A0A318Z7Y6"/>
<dbReference type="InterPro" id="IPR027443">
    <property type="entry name" value="IPNS-like_sf"/>
</dbReference>
<keyword evidence="2" id="KW-0408">Iron</keyword>
<organism evidence="5 6">
    <name type="scientific">Aspergillus saccharolyticus JOP 1030-1</name>
    <dbReference type="NCBI Taxonomy" id="1450539"/>
    <lineage>
        <taxon>Eukaryota</taxon>
        <taxon>Fungi</taxon>
        <taxon>Dikarya</taxon>
        <taxon>Ascomycota</taxon>
        <taxon>Pezizomycotina</taxon>
        <taxon>Eurotiomycetes</taxon>
        <taxon>Eurotiomycetidae</taxon>
        <taxon>Eurotiales</taxon>
        <taxon>Aspergillaceae</taxon>
        <taxon>Aspergillus</taxon>
        <taxon>Aspergillus subgen. Circumdati</taxon>
    </lineage>
</organism>
<dbReference type="STRING" id="1450539.A0A318Z7Y6"/>
<dbReference type="Pfam" id="PF03171">
    <property type="entry name" value="2OG-FeII_Oxy"/>
    <property type="match status" value="1"/>
</dbReference>
<evidence type="ECO:0000313" key="6">
    <source>
        <dbReference type="Proteomes" id="UP000248349"/>
    </source>
</evidence>
<dbReference type="EMBL" id="KZ821275">
    <property type="protein sequence ID" value="PYH40873.1"/>
    <property type="molecule type" value="Genomic_DNA"/>
</dbReference>
<dbReference type="GeneID" id="37079632"/>
<sequence length="361" mass="40224">MAEYETPEFYPVPFPDGLPTIELQRLSLARLMNDDVDQARRLFEICTREGFFYLDLTDHPKGLKLLHGAHSVHRVGQEVFKVPMAEKYKFEPRASYETGLLDTGYKELGLDSEGNCNKLELLNISQAGFFSGLEDYTLPSWLAPQEALFRSTLQTANVIHNVILAILERGLALPTGAFTSLHRLVDRSGDFLRILHYPAPKDGKPHAHPPTPAHRDAVSVALLFCWQGGLQITDSTAPVDHTVEEPEDTWFFVPPLPGHVIVNLGLVMEVLSGNVLRAGKHRVVTPPGPQGLHDRLSVLISARPEENTPMRALTSPKIPQKNPEDDPSGGEEVLSAKEWGIQQVLKTVHNIRRQNNEPLSQ</sequence>
<evidence type="ECO:0000256" key="3">
    <source>
        <dbReference type="SAM" id="MobiDB-lite"/>
    </source>
</evidence>
<dbReference type="OrthoDB" id="288590at2759"/>
<evidence type="ECO:0000259" key="4">
    <source>
        <dbReference type="PROSITE" id="PS51471"/>
    </source>
</evidence>
<keyword evidence="6" id="KW-1185">Reference proteome</keyword>
<dbReference type="Proteomes" id="UP000248349">
    <property type="component" value="Unassembled WGS sequence"/>
</dbReference>